<proteinExistence type="predicted"/>
<evidence type="ECO:0000313" key="2">
    <source>
        <dbReference type="EMBL" id="KRL53858.1"/>
    </source>
</evidence>
<organism evidence="2 3">
    <name type="scientific">Furfurilactobacillus rossiae DSM 15814</name>
    <dbReference type="NCBI Taxonomy" id="1114972"/>
    <lineage>
        <taxon>Bacteria</taxon>
        <taxon>Bacillati</taxon>
        <taxon>Bacillota</taxon>
        <taxon>Bacilli</taxon>
        <taxon>Lactobacillales</taxon>
        <taxon>Lactobacillaceae</taxon>
        <taxon>Furfurilactobacillus</taxon>
    </lineage>
</organism>
<protein>
    <submittedName>
        <fullName evidence="2">Uncharacterized protein</fullName>
    </submittedName>
</protein>
<feature type="transmembrane region" description="Helical" evidence="1">
    <location>
        <begin position="49"/>
        <end position="69"/>
    </location>
</feature>
<keyword evidence="1" id="KW-0472">Membrane</keyword>
<dbReference type="EMBL" id="AZFF01000014">
    <property type="protein sequence ID" value="KRL53858.1"/>
    <property type="molecule type" value="Genomic_DNA"/>
</dbReference>
<dbReference type="PATRIC" id="fig|1114972.6.peg.831"/>
<dbReference type="AlphaFoldDB" id="A0A0R1RHR2"/>
<evidence type="ECO:0000256" key="1">
    <source>
        <dbReference type="SAM" id="Phobius"/>
    </source>
</evidence>
<name>A0A0R1RHR2_9LACO</name>
<keyword evidence="3" id="KW-1185">Reference proteome</keyword>
<evidence type="ECO:0000313" key="3">
    <source>
        <dbReference type="Proteomes" id="UP000051999"/>
    </source>
</evidence>
<sequence length="235" mass="26720">MTTMTTVMKQLKRNRLVWLLCVCDILLPLGLTGWLASLHGVEFATVVPILAQTRVFVFFLSWVVSGILISMAKKKNGNVTGKQSWQNLFLMTLCVDIALMVVNQVILLTTGTLFLGHNIVFPWRQYWRMQLGLFPLILSGQVIYEVIGIHKVSRMATMWWTLAATFGLTIFIAVGRLMFDWSQQLRLISVFSLVSAGYWSTWNQVLASWLSSMITCVLAVLISYCWLGRHKHSSK</sequence>
<feature type="transmembrane region" description="Helical" evidence="1">
    <location>
        <begin position="127"/>
        <end position="147"/>
    </location>
</feature>
<feature type="transmembrane region" description="Helical" evidence="1">
    <location>
        <begin position="206"/>
        <end position="227"/>
    </location>
</feature>
<feature type="transmembrane region" description="Helical" evidence="1">
    <location>
        <begin position="89"/>
        <end position="115"/>
    </location>
</feature>
<gene>
    <name evidence="2" type="ORF">FD35_GL000825</name>
</gene>
<feature type="transmembrane region" description="Helical" evidence="1">
    <location>
        <begin position="159"/>
        <end position="179"/>
    </location>
</feature>
<dbReference type="RefSeq" id="WP_017261562.1">
    <property type="nucleotide sequence ID" value="NZ_AUAW01000017.1"/>
</dbReference>
<accession>A0A0R1RHR2</accession>
<reference evidence="2 3" key="1">
    <citation type="journal article" date="2015" name="Genome Announc.">
        <title>Expanding the biotechnology potential of lactobacilli through comparative genomics of 213 strains and associated genera.</title>
        <authorList>
            <person name="Sun Z."/>
            <person name="Harris H.M."/>
            <person name="McCann A."/>
            <person name="Guo C."/>
            <person name="Argimon S."/>
            <person name="Zhang W."/>
            <person name="Yang X."/>
            <person name="Jeffery I.B."/>
            <person name="Cooney J.C."/>
            <person name="Kagawa T.F."/>
            <person name="Liu W."/>
            <person name="Song Y."/>
            <person name="Salvetti E."/>
            <person name="Wrobel A."/>
            <person name="Rasinkangas P."/>
            <person name="Parkhill J."/>
            <person name="Rea M.C."/>
            <person name="O'Sullivan O."/>
            <person name="Ritari J."/>
            <person name="Douillard F.P."/>
            <person name="Paul Ross R."/>
            <person name="Yang R."/>
            <person name="Briner A.E."/>
            <person name="Felis G.E."/>
            <person name="de Vos W.M."/>
            <person name="Barrangou R."/>
            <person name="Klaenhammer T.R."/>
            <person name="Caufield P.W."/>
            <person name="Cui Y."/>
            <person name="Zhang H."/>
            <person name="O'Toole P.W."/>
        </authorList>
    </citation>
    <scope>NUCLEOTIDE SEQUENCE [LARGE SCALE GENOMIC DNA]</scope>
    <source>
        <strain evidence="2 3">DSM 15814</strain>
    </source>
</reference>
<keyword evidence="1" id="KW-0812">Transmembrane</keyword>
<feature type="transmembrane region" description="Helical" evidence="1">
    <location>
        <begin position="16"/>
        <end position="37"/>
    </location>
</feature>
<comment type="caution">
    <text evidence="2">The sequence shown here is derived from an EMBL/GenBank/DDBJ whole genome shotgun (WGS) entry which is preliminary data.</text>
</comment>
<dbReference type="STRING" id="1114972.FD35_GL000825"/>
<dbReference type="OrthoDB" id="9776609at2"/>
<dbReference type="Proteomes" id="UP000051999">
    <property type="component" value="Unassembled WGS sequence"/>
</dbReference>
<keyword evidence="1" id="KW-1133">Transmembrane helix</keyword>